<accession>A0ABQ4T2J6</accession>
<feature type="compositionally biased region" description="Basic and acidic residues" evidence="1">
    <location>
        <begin position="1"/>
        <end position="24"/>
    </location>
</feature>
<evidence type="ECO:0000256" key="1">
    <source>
        <dbReference type="SAM" id="MobiDB-lite"/>
    </source>
</evidence>
<reference evidence="2" key="2">
    <citation type="submission" date="2021-08" db="EMBL/GenBank/DDBJ databases">
        <authorList>
            <person name="Tani A."/>
            <person name="Ola A."/>
            <person name="Ogura Y."/>
            <person name="Katsura K."/>
            <person name="Hayashi T."/>
        </authorList>
    </citation>
    <scope>NUCLEOTIDE SEQUENCE</scope>
    <source>
        <strain evidence="2">NBRC 15689</strain>
    </source>
</reference>
<proteinExistence type="predicted"/>
<keyword evidence="3" id="KW-1185">Reference proteome</keyword>
<feature type="region of interest" description="Disordered" evidence="1">
    <location>
        <begin position="1"/>
        <end position="57"/>
    </location>
</feature>
<feature type="compositionally biased region" description="Basic and acidic residues" evidence="1">
    <location>
        <begin position="31"/>
        <end position="48"/>
    </location>
</feature>
<organism evidence="2 3">
    <name type="scientific">Methylobacterium organophilum</name>
    <dbReference type="NCBI Taxonomy" id="410"/>
    <lineage>
        <taxon>Bacteria</taxon>
        <taxon>Pseudomonadati</taxon>
        <taxon>Pseudomonadota</taxon>
        <taxon>Alphaproteobacteria</taxon>
        <taxon>Hyphomicrobiales</taxon>
        <taxon>Methylobacteriaceae</taxon>
        <taxon>Methylobacterium</taxon>
    </lineage>
</organism>
<protein>
    <submittedName>
        <fullName evidence="2">Uncharacterized protein</fullName>
    </submittedName>
</protein>
<sequence length="57" mass="6366">MSDENRDKRPDARGDRLKAALRDNLRRRKDQARGRSEEPGEAVAEAHRPGKPTPGAC</sequence>
<evidence type="ECO:0000313" key="2">
    <source>
        <dbReference type="EMBL" id="GJE25448.1"/>
    </source>
</evidence>
<name>A0ABQ4T2J6_METOR</name>
<gene>
    <name evidence="2" type="ORF">LKMONMHP_0286</name>
</gene>
<dbReference type="RefSeq" id="WP_238309395.1">
    <property type="nucleotide sequence ID" value="NZ_BPQV01000001.1"/>
</dbReference>
<reference evidence="2" key="1">
    <citation type="journal article" date="2021" name="Front. Microbiol.">
        <title>Comprehensive Comparative Genomics and Phenotyping of Methylobacterium Species.</title>
        <authorList>
            <person name="Alessa O."/>
            <person name="Ogura Y."/>
            <person name="Fujitani Y."/>
            <person name="Takami H."/>
            <person name="Hayashi T."/>
            <person name="Sahin N."/>
            <person name="Tani A."/>
        </authorList>
    </citation>
    <scope>NUCLEOTIDE SEQUENCE</scope>
    <source>
        <strain evidence="2">NBRC 15689</strain>
    </source>
</reference>
<comment type="caution">
    <text evidence="2">The sequence shown here is derived from an EMBL/GenBank/DDBJ whole genome shotgun (WGS) entry which is preliminary data.</text>
</comment>
<evidence type="ECO:0000313" key="3">
    <source>
        <dbReference type="Proteomes" id="UP001055156"/>
    </source>
</evidence>
<dbReference type="Proteomes" id="UP001055156">
    <property type="component" value="Unassembled WGS sequence"/>
</dbReference>
<dbReference type="EMBL" id="BPQV01000001">
    <property type="protein sequence ID" value="GJE25448.1"/>
    <property type="molecule type" value="Genomic_DNA"/>
</dbReference>